<dbReference type="OrthoDB" id="221883at2"/>
<evidence type="ECO:0000313" key="2">
    <source>
        <dbReference type="EMBL" id="ADV62853.1"/>
    </source>
</evidence>
<proteinExistence type="predicted"/>
<dbReference type="InterPro" id="IPR011990">
    <property type="entry name" value="TPR-like_helical_dom_sf"/>
</dbReference>
<reference evidence="2 3" key="2">
    <citation type="journal article" date="2011" name="Stand. Genomic Sci.">
        <title>Complete genome sequence of Isosphaera pallida type strain (IS1B).</title>
        <authorList>
            <consortium name="US DOE Joint Genome Institute (JGI-PGF)"/>
            <person name="Goker M."/>
            <person name="Cleland D."/>
            <person name="Saunders E."/>
            <person name="Lapidus A."/>
            <person name="Nolan M."/>
            <person name="Lucas S."/>
            <person name="Hammon N."/>
            <person name="Deshpande S."/>
            <person name="Cheng J.F."/>
            <person name="Tapia R."/>
            <person name="Han C."/>
            <person name="Goodwin L."/>
            <person name="Pitluck S."/>
            <person name="Liolios K."/>
            <person name="Pagani I."/>
            <person name="Ivanova N."/>
            <person name="Mavromatis K."/>
            <person name="Pati A."/>
            <person name="Chen A."/>
            <person name="Palaniappan K."/>
            <person name="Land M."/>
            <person name="Hauser L."/>
            <person name="Chang Y.J."/>
            <person name="Jeffries C.D."/>
            <person name="Detter J.C."/>
            <person name="Beck B."/>
            <person name="Woyke T."/>
            <person name="Bristow J."/>
            <person name="Eisen J.A."/>
            <person name="Markowitz V."/>
            <person name="Hugenholtz P."/>
            <person name="Kyrpides N.C."/>
            <person name="Klenk H.P."/>
        </authorList>
    </citation>
    <scope>NUCLEOTIDE SEQUENCE [LARGE SCALE GENOMIC DNA]</scope>
    <source>
        <strain evidence="3">ATCC 43644 / DSM 9630 / IS1B</strain>
    </source>
</reference>
<dbReference type="RefSeq" id="WP_013565141.1">
    <property type="nucleotide sequence ID" value="NC_014962.1"/>
</dbReference>
<evidence type="ECO:0000256" key="1">
    <source>
        <dbReference type="SAM" id="MobiDB-lite"/>
    </source>
</evidence>
<reference key="1">
    <citation type="submission" date="2010-11" db="EMBL/GenBank/DDBJ databases">
        <title>The complete sequence of chromosome of Isophaera pallida ATCC 43644.</title>
        <authorList>
            <consortium name="US DOE Joint Genome Institute (JGI-PGF)"/>
            <person name="Lucas S."/>
            <person name="Copeland A."/>
            <person name="Lapidus A."/>
            <person name="Bruce D."/>
            <person name="Goodwin L."/>
            <person name="Pitluck S."/>
            <person name="Kyrpides N."/>
            <person name="Mavromatis K."/>
            <person name="Pagani I."/>
            <person name="Ivanova N."/>
            <person name="Saunders E."/>
            <person name="Brettin T."/>
            <person name="Detter J.C."/>
            <person name="Han C."/>
            <person name="Tapia R."/>
            <person name="Land M."/>
            <person name="Hauser L."/>
            <person name="Markowitz V."/>
            <person name="Cheng J.-F."/>
            <person name="Hugenholtz P."/>
            <person name="Woyke T."/>
            <person name="Wu D."/>
            <person name="Eisen J.A."/>
        </authorList>
    </citation>
    <scope>NUCLEOTIDE SEQUENCE</scope>
    <source>
        <strain>ATCC 43644</strain>
    </source>
</reference>
<dbReference type="HOGENOM" id="CLU_298235_0_0_0"/>
<organism evidence="2 3">
    <name type="scientific">Isosphaera pallida (strain ATCC 43644 / DSM 9630 / IS1B)</name>
    <dbReference type="NCBI Taxonomy" id="575540"/>
    <lineage>
        <taxon>Bacteria</taxon>
        <taxon>Pseudomonadati</taxon>
        <taxon>Planctomycetota</taxon>
        <taxon>Planctomycetia</taxon>
        <taxon>Isosphaerales</taxon>
        <taxon>Isosphaeraceae</taxon>
        <taxon>Isosphaera</taxon>
    </lineage>
</organism>
<dbReference type="eggNOG" id="COG0457">
    <property type="taxonomic scope" value="Bacteria"/>
</dbReference>
<dbReference type="InParanoid" id="E8R5U6"/>
<feature type="region of interest" description="Disordered" evidence="1">
    <location>
        <begin position="307"/>
        <end position="327"/>
    </location>
</feature>
<dbReference type="STRING" id="575540.Isop_2275"/>
<accession>E8R5U6</accession>
<dbReference type="AlphaFoldDB" id="E8R5U6"/>
<sequence>MTDYYAMLGIGPGADPETIRQALERHQAIWSSGTRNPKTRHAYQACLDQIPSIRKCLLGSPADRASYDAELAAFKRAERDRRLKDFEKLVTLKAAKGGLSSTDRRLLHDKAVEFGLDNQTVDRLINRHPLLPDPPPESGEADFDPTTAAPGEVLDPATRRQIRLALEHLKKSDLYHALGLPRSASFEEIAERADAERRKWMSKSQVTAEKTAWLEVVSHAQSQLGRPESRQRYDRTLLLEAAEAYRDLVEFVVQGLTVLDTRTREVLLEEGRHRDIGPPRVVERIIQRVCRTRGVVPEPIEPIVVPHAASGSATDNPLSPPSSAPLRESKRLANPVALAPPPLPRSVTTNGAIVGINEIQARFDAADAAYKQRDYAVALAHLDELLRLDPYHDLGINARHKVLKRLEEIERIKELVYELMARRCLIAAREAMAGWSRLVSPLDPEYEAEMSQLNEAIRRATDLATRGRSLVDTNPDEALRLFRAALERCADLPDAREGIRRCPPPPPRDLVAEYRDGQVRLTWMPPEPDGLGPIQTRLVRKRNGVPAHANDGVIITVTDLAEAIDPDPPPGELVGYAAHSCRGEAVSRIGALYGPLPIWADATDFQAISYARQVHLSWILPPGAEGVRLVRKEQADPRDPFDGVTIPAHRDRAIDTNVREDVVYHYGLFTLYRNPRRPDKLRASRGVFTTAWPRGLVETVAELRIERDERGRVHLFWDRPRKGKVQIIRTLESLGRAPGDPISHAVAKSIEGTWLPQVAADHTFDPDPPSLGVWHYTALIAYGGAFVVGAEAVLSYLADPTELRADRIGRSGKVKLRWNWGQAGTKTLLVWRLGTDPASPDDPDAQHLMIDELDYYRQGRVILSLPETPSGSTWRVRAFAVAEVGGRRQISPGLHPTSRVEIAPTYQEVELRYQLRRGWLSGGWKVVFHTTPAGSKVPPTALVSHPRAVPMTVDDGDIVDRFPAAHDGDAFPIRARQTIQPDRVRLFLDPQADPDSLAHVKLIHPQVE</sequence>
<dbReference type="Proteomes" id="UP000008631">
    <property type="component" value="Chromosome"/>
</dbReference>
<dbReference type="SUPFAM" id="SSF46565">
    <property type="entry name" value="Chaperone J-domain"/>
    <property type="match status" value="1"/>
</dbReference>
<evidence type="ECO:0000313" key="3">
    <source>
        <dbReference type="Proteomes" id="UP000008631"/>
    </source>
</evidence>
<dbReference type="KEGG" id="ipa:Isop_2275"/>
<keyword evidence="2" id="KW-0346">Stress response</keyword>
<name>E8R5U6_ISOPI</name>
<dbReference type="EMBL" id="CP002353">
    <property type="protein sequence ID" value="ADV62853.1"/>
    <property type="molecule type" value="Genomic_DNA"/>
</dbReference>
<dbReference type="Gene3D" id="1.25.40.10">
    <property type="entry name" value="Tetratricopeptide repeat domain"/>
    <property type="match status" value="1"/>
</dbReference>
<protein>
    <submittedName>
        <fullName evidence="2">Heat shock protein DnaJ domain protein</fullName>
    </submittedName>
</protein>
<gene>
    <name evidence="2" type="ordered locus">Isop_2275</name>
</gene>
<dbReference type="InterPro" id="IPR036869">
    <property type="entry name" value="J_dom_sf"/>
</dbReference>
<feature type="region of interest" description="Disordered" evidence="1">
    <location>
        <begin position="127"/>
        <end position="155"/>
    </location>
</feature>
<keyword evidence="3" id="KW-1185">Reference proteome</keyword>